<accession>A0A085NB56</accession>
<sequence>MIDPKALYNILKCLSGNEPNRNIVRFALDFSCTALPKNLRYVSAVHFVLYFKKSTHQLGYFQTVQKFHQSTAACVYPLQLYVLLLQSYPAHKAYLLNQIPPWLILYDQELRPNCFG</sequence>
<name>A0A085NB56_9BILA</name>
<evidence type="ECO:0000313" key="1">
    <source>
        <dbReference type="EMBL" id="KFD66702.1"/>
    </source>
</evidence>
<reference evidence="1" key="1">
    <citation type="journal article" date="2014" name="Nat. Genet.">
        <title>Genome and transcriptome of the porcine whipworm Trichuris suis.</title>
        <authorList>
            <person name="Jex A.R."/>
            <person name="Nejsum P."/>
            <person name="Schwarz E.M."/>
            <person name="Hu L."/>
            <person name="Young N.D."/>
            <person name="Hall R.S."/>
            <person name="Korhonen P.K."/>
            <person name="Liao S."/>
            <person name="Thamsborg S."/>
            <person name="Xia J."/>
            <person name="Xu P."/>
            <person name="Wang S."/>
            <person name="Scheerlinck J.P."/>
            <person name="Hofmann A."/>
            <person name="Sternberg P.W."/>
            <person name="Wang J."/>
            <person name="Gasser R.B."/>
        </authorList>
    </citation>
    <scope>NUCLEOTIDE SEQUENCE [LARGE SCALE GENOMIC DNA]</scope>
    <source>
        <strain evidence="1">DCEP-RM93F</strain>
    </source>
</reference>
<dbReference type="Proteomes" id="UP000030758">
    <property type="component" value="Unassembled WGS sequence"/>
</dbReference>
<organism evidence="1">
    <name type="scientific">Trichuris suis</name>
    <name type="common">pig whipworm</name>
    <dbReference type="NCBI Taxonomy" id="68888"/>
    <lineage>
        <taxon>Eukaryota</taxon>
        <taxon>Metazoa</taxon>
        <taxon>Ecdysozoa</taxon>
        <taxon>Nematoda</taxon>
        <taxon>Enoplea</taxon>
        <taxon>Dorylaimia</taxon>
        <taxon>Trichinellida</taxon>
        <taxon>Trichuridae</taxon>
        <taxon>Trichuris</taxon>
    </lineage>
</organism>
<gene>
    <name evidence="1" type="ORF">M514_21051</name>
</gene>
<protein>
    <submittedName>
        <fullName evidence="1">Uncharacterized protein</fullName>
    </submittedName>
</protein>
<dbReference type="EMBL" id="KL367521">
    <property type="protein sequence ID" value="KFD66702.1"/>
    <property type="molecule type" value="Genomic_DNA"/>
</dbReference>
<dbReference type="AlphaFoldDB" id="A0A085NB56"/>
<proteinExistence type="predicted"/>